<organism evidence="2 3">
    <name type="scientific">Terrimicrobium sacchariphilum</name>
    <dbReference type="NCBI Taxonomy" id="690879"/>
    <lineage>
        <taxon>Bacteria</taxon>
        <taxon>Pseudomonadati</taxon>
        <taxon>Verrucomicrobiota</taxon>
        <taxon>Terrimicrobiia</taxon>
        <taxon>Terrimicrobiales</taxon>
        <taxon>Terrimicrobiaceae</taxon>
        <taxon>Terrimicrobium</taxon>
    </lineage>
</organism>
<proteinExistence type="predicted"/>
<name>A0A146GGJ1_TERSA</name>
<accession>A0A146GGJ1</accession>
<dbReference type="SUPFAM" id="SSF50965">
    <property type="entry name" value="Galactose oxidase, central domain"/>
    <property type="match status" value="1"/>
</dbReference>
<dbReference type="AlphaFoldDB" id="A0A146GGJ1"/>
<dbReference type="EMBL" id="BDCO01000003">
    <property type="protein sequence ID" value="GAT35558.1"/>
    <property type="molecule type" value="Genomic_DNA"/>
</dbReference>
<protein>
    <submittedName>
        <fullName evidence="2">PEP-CTERM protein-sorting domain-containing protein</fullName>
    </submittedName>
</protein>
<evidence type="ECO:0000313" key="2">
    <source>
        <dbReference type="EMBL" id="GAT35558.1"/>
    </source>
</evidence>
<sequence>MTPRICALVLGASAGLAIAQNQTSIFSPVTNWNGAYTLSVQQYDMGTASVPTLQSFASASYGDEWVVLAGRTNGLHGFTNSGTVNFPPASQNTEIWVVDPVTKQTWSKSLSSSGLSDSIISSLSATATQSFTQGSTLFVSGGYVYDSTANNFTTYNTLTAIDVADVVSWVKGETSSLAANSVLQTTGGTSSNGSYTGGFFAVTGGEMYQTGSTVQLVFGQDFEGPYTPGSNGTYTSQVRSFTIDYNKENGTLGYTETQVSPGPGDPTQFRRRDLNVAPSLSKNPEGGAPVAGLIAYSGVFYNGEGVWTVPVEIGADGVPVMADPSNPATFKQAMSNYDAAKLGLYSNATGEFTEFFFGGITANTYNPTTGTLTYDAEFPFTSQISAITRDENGNYAQYYAGGLPQILDSEGKVILFGAEAKFFPVLGLPTYDNGVIDLDALTDGTLLGYIYGGIAADAPNNGKTAASNEVFAVYYTAVPEPSALALLALGLPLVWLLRHSRQAVR</sequence>
<dbReference type="InParanoid" id="A0A146GGJ1"/>
<feature type="signal peptide" evidence="1">
    <location>
        <begin position="1"/>
        <end position="19"/>
    </location>
</feature>
<feature type="chain" id="PRO_5007524811" evidence="1">
    <location>
        <begin position="20"/>
        <end position="505"/>
    </location>
</feature>
<keyword evidence="3" id="KW-1185">Reference proteome</keyword>
<dbReference type="NCBIfam" id="TIGR02595">
    <property type="entry name" value="PEP_CTERM"/>
    <property type="match status" value="1"/>
</dbReference>
<dbReference type="InterPro" id="IPR013424">
    <property type="entry name" value="Ice-binding_C"/>
</dbReference>
<keyword evidence="1" id="KW-0732">Signal</keyword>
<comment type="caution">
    <text evidence="2">The sequence shown here is derived from an EMBL/GenBank/DDBJ whole genome shotgun (WGS) entry which is preliminary data.</text>
</comment>
<dbReference type="Proteomes" id="UP000076023">
    <property type="component" value="Unassembled WGS sequence"/>
</dbReference>
<dbReference type="OrthoDB" id="233456at2"/>
<evidence type="ECO:0000313" key="3">
    <source>
        <dbReference type="Proteomes" id="UP000076023"/>
    </source>
</evidence>
<reference evidence="3" key="1">
    <citation type="journal article" date="2017" name="Genome Announc.">
        <title>Draft Genome Sequence of Terrimicrobium sacchariphilum NM-5T, a Facultative Anaerobic Soil Bacterium of the Class Spartobacteria.</title>
        <authorList>
            <person name="Qiu Y.L."/>
            <person name="Tourlousse D.M."/>
            <person name="Matsuura N."/>
            <person name="Ohashi A."/>
            <person name="Sekiguchi Y."/>
        </authorList>
    </citation>
    <scope>NUCLEOTIDE SEQUENCE [LARGE SCALE GENOMIC DNA]</scope>
    <source>
        <strain evidence="3">NM-5</strain>
    </source>
</reference>
<evidence type="ECO:0000256" key="1">
    <source>
        <dbReference type="SAM" id="SignalP"/>
    </source>
</evidence>
<gene>
    <name evidence="2" type="ORF">TSACC_3629</name>
</gene>
<dbReference type="InterPro" id="IPR011043">
    <property type="entry name" value="Gal_Oxase/kelch_b-propeller"/>
</dbReference>
<dbReference type="RefSeq" id="WP_084400734.1">
    <property type="nucleotide sequence ID" value="NZ_BDCO01000003.1"/>
</dbReference>